<dbReference type="PANTHER" id="PTHR13073">
    <property type="entry name" value="BLOC-1 COMPLEX SUBUNIT 1"/>
    <property type="match status" value="1"/>
</dbReference>
<reference evidence="3 4" key="1">
    <citation type="submission" date="2010-05" db="EMBL/GenBank/DDBJ databases">
        <title>The Genome Sequence of Thecamonas trahens ATCC 50062.</title>
        <authorList>
            <consortium name="The Broad Institute Genome Sequencing Platform"/>
            <person name="Russ C."/>
            <person name="Cuomo C."/>
            <person name="Shea T."/>
            <person name="Young S.K."/>
            <person name="Zeng Q."/>
            <person name="Koehrsen M."/>
            <person name="Haas B."/>
            <person name="Borodovsky M."/>
            <person name="Guigo R."/>
            <person name="Alvarado L."/>
            <person name="Berlin A."/>
            <person name="Bochicchio J."/>
            <person name="Borenstein D."/>
            <person name="Chapman S."/>
            <person name="Chen Z."/>
            <person name="Freedman E."/>
            <person name="Gellesch M."/>
            <person name="Goldberg J."/>
            <person name="Griggs A."/>
            <person name="Gujja S."/>
            <person name="Heilman E."/>
            <person name="Heiman D."/>
            <person name="Hepburn T."/>
            <person name="Howarth C."/>
            <person name="Jen D."/>
            <person name="Larson L."/>
            <person name="Mehta T."/>
            <person name="Park D."/>
            <person name="Pearson M."/>
            <person name="Roberts A."/>
            <person name="Saif S."/>
            <person name="Shenoy N."/>
            <person name="Sisk P."/>
            <person name="Stolte C."/>
            <person name="Sykes S."/>
            <person name="Thomson T."/>
            <person name="Walk T."/>
            <person name="White J."/>
            <person name="Yandava C."/>
            <person name="Burger G."/>
            <person name="Gray M.W."/>
            <person name="Holland P.W.H."/>
            <person name="King N."/>
            <person name="Lang F.B.F."/>
            <person name="Roger A.J."/>
            <person name="Ruiz-Trillo I."/>
            <person name="Lander E."/>
            <person name="Nusbaum C."/>
        </authorList>
    </citation>
    <scope>NUCLEOTIDE SEQUENCE [LARGE SCALE GENOMIC DNA]</scope>
    <source>
        <strain evidence="3 4">ATCC 50062</strain>
    </source>
</reference>
<dbReference type="eggNOG" id="KOG3390">
    <property type="taxonomic scope" value="Eukaryota"/>
</dbReference>
<dbReference type="Proteomes" id="UP000054408">
    <property type="component" value="Unassembled WGS sequence"/>
</dbReference>
<dbReference type="InterPro" id="IPR009395">
    <property type="entry name" value="BLOC1S1"/>
</dbReference>
<dbReference type="GO" id="GO:0031083">
    <property type="term" value="C:BLOC-1 complex"/>
    <property type="evidence" value="ECO:0007669"/>
    <property type="project" value="InterPro"/>
</dbReference>
<keyword evidence="4" id="KW-1185">Reference proteome</keyword>
<dbReference type="RefSeq" id="XP_013756589.1">
    <property type="nucleotide sequence ID" value="XM_013901135.1"/>
</dbReference>
<name>A0A0L0DEW8_THETB</name>
<dbReference type="OMA" id="WMKIMEY"/>
<dbReference type="AlphaFoldDB" id="A0A0L0DEW8"/>
<evidence type="ECO:0000313" key="4">
    <source>
        <dbReference type="Proteomes" id="UP000054408"/>
    </source>
</evidence>
<accession>A0A0L0DEW8</accession>
<dbReference type="GO" id="GO:0016197">
    <property type="term" value="P:endosomal transport"/>
    <property type="evidence" value="ECO:0007669"/>
    <property type="project" value="TreeGrafter"/>
</dbReference>
<dbReference type="Pfam" id="PF06320">
    <property type="entry name" value="GCN5L1"/>
    <property type="match status" value="1"/>
</dbReference>
<dbReference type="OrthoDB" id="20018at2759"/>
<comment type="similarity">
    <text evidence="1">Belongs to the BLOC1S1 family.</text>
</comment>
<sequence length="122" mass="13517">MLARIVHEHEVKKREQARTKAHLQRTAVAAVQEVSDVLLDKVNSGVAQVFANQRLIEGEAKTLHSQTSRLVKQTGQWVTAVEKFNSALKELGDVEAWARAIESDLRHVAASLEYVNDATTSS</sequence>
<dbReference type="GeneID" id="25566119"/>
<gene>
    <name evidence="3" type="ORF">AMSG_07115</name>
</gene>
<proteinExistence type="inferred from homology"/>
<dbReference type="STRING" id="461836.A0A0L0DEW8"/>
<evidence type="ECO:0000256" key="1">
    <source>
        <dbReference type="ARBA" id="ARBA00007133"/>
    </source>
</evidence>
<evidence type="ECO:0000256" key="2">
    <source>
        <dbReference type="ARBA" id="ARBA00019577"/>
    </source>
</evidence>
<dbReference type="PANTHER" id="PTHR13073:SF0">
    <property type="entry name" value="BIOGENESIS OF LYSOSOME-RELATED ORGANELLES COMPLEX 1 SUBUNIT 1"/>
    <property type="match status" value="1"/>
</dbReference>
<protein>
    <recommendedName>
        <fullName evidence="2">Biogenesis of lysosome-related organelles complex 1 subunit 1</fullName>
    </recommendedName>
</protein>
<organism evidence="3 4">
    <name type="scientific">Thecamonas trahens ATCC 50062</name>
    <dbReference type="NCBI Taxonomy" id="461836"/>
    <lineage>
        <taxon>Eukaryota</taxon>
        <taxon>Apusozoa</taxon>
        <taxon>Apusomonadida</taxon>
        <taxon>Apusomonadidae</taxon>
        <taxon>Thecamonas</taxon>
    </lineage>
</organism>
<evidence type="ECO:0000313" key="3">
    <source>
        <dbReference type="EMBL" id="KNC50882.1"/>
    </source>
</evidence>
<dbReference type="EMBL" id="GL349463">
    <property type="protein sequence ID" value="KNC50882.1"/>
    <property type="molecule type" value="Genomic_DNA"/>
</dbReference>